<reference evidence="1 2" key="1">
    <citation type="submission" date="2020-06" db="EMBL/GenBank/DDBJ databases">
        <title>Complete genome of Paenibacillus barcinonensis KACC11450.</title>
        <authorList>
            <person name="Kim M."/>
            <person name="Park Y.-J."/>
            <person name="Shin J.-H."/>
        </authorList>
    </citation>
    <scope>NUCLEOTIDE SEQUENCE [LARGE SCALE GENOMIC DNA]</scope>
    <source>
        <strain evidence="1 2">KACC11450</strain>
    </source>
</reference>
<accession>A0ABX6Q0V3</accession>
<dbReference type="RefSeq" id="WP_146236100.1">
    <property type="nucleotide sequence ID" value="NZ_CP054614.1"/>
</dbReference>
<dbReference type="Proteomes" id="UP000509327">
    <property type="component" value="Chromosome"/>
</dbReference>
<evidence type="ECO:0000313" key="1">
    <source>
        <dbReference type="EMBL" id="QKS55828.1"/>
    </source>
</evidence>
<sequence>MIKKEYPEAKVNLELYIENKLNAVANPNKYHEIVNFYCDVEIDDVELTGEQISSMIDLALVTRSENCDNEEWLTELSLRYQPFLKANS</sequence>
<evidence type="ECO:0000313" key="2">
    <source>
        <dbReference type="Proteomes" id="UP000509327"/>
    </source>
</evidence>
<proteinExistence type="predicted"/>
<gene>
    <name evidence="1" type="ORF">HUB98_05455</name>
</gene>
<keyword evidence="2" id="KW-1185">Reference proteome</keyword>
<organism evidence="1 2">
    <name type="scientific">Paenibacillus barcinonensis</name>
    <dbReference type="NCBI Taxonomy" id="198119"/>
    <lineage>
        <taxon>Bacteria</taxon>
        <taxon>Bacillati</taxon>
        <taxon>Bacillota</taxon>
        <taxon>Bacilli</taxon>
        <taxon>Bacillales</taxon>
        <taxon>Paenibacillaceae</taxon>
        <taxon>Paenibacillus</taxon>
    </lineage>
</organism>
<dbReference type="EMBL" id="CP054614">
    <property type="protein sequence ID" value="QKS55828.1"/>
    <property type="molecule type" value="Genomic_DNA"/>
</dbReference>
<name>A0ABX6Q0V3_PAEBA</name>
<protein>
    <submittedName>
        <fullName evidence="1">Uncharacterized protein</fullName>
    </submittedName>
</protein>